<evidence type="ECO:0000313" key="3">
    <source>
        <dbReference type="EMBL" id="ROS05647.1"/>
    </source>
</evidence>
<feature type="domain" description="Methylated-DNA-[protein]-cysteine S-methyltransferase DNA binding" evidence="2">
    <location>
        <begin position="5"/>
        <end position="85"/>
    </location>
</feature>
<dbReference type="GO" id="GO:0006281">
    <property type="term" value="P:DNA repair"/>
    <property type="evidence" value="ECO:0007669"/>
    <property type="project" value="InterPro"/>
</dbReference>
<protein>
    <submittedName>
        <fullName evidence="3">O(6)-alkylguanine repair protein YbaZ</fullName>
    </submittedName>
</protein>
<dbReference type="OrthoDB" id="9132167at2"/>
<evidence type="ECO:0000259" key="2">
    <source>
        <dbReference type="Pfam" id="PF01035"/>
    </source>
</evidence>
<dbReference type="InterPro" id="IPR036388">
    <property type="entry name" value="WH-like_DNA-bd_sf"/>
</dbReference>
<dbReference type="EMBL" id="RKHR01000003">
    <property type="protein sequence ID" value="ROS05647.1"/>
    <property type="molecule type" value="Genomic_DNA"/>
</dbReference>
<evidence type="ECO:0000256" key="1">
    <source>
        <dbReference type="ARBA" id="ARBA00022763"/>
    </source>
</evidence>
<dbReference type="InterPro" id="IPR014048">
    <property type="entry name" value="MethylDNA_cys_MeTrfase_DNA-bd"/>
</dbReference>
<dbReference type="GO" id="GO:0003824">
    <property type="term" value="F:catalytic activity"/>
    <property type="evidence" value="ECO:0007669"/>
    <property type="project" value="InterPro"/>
</dbReference>
<dbReference type="Proteomes" id="UP000275394">
    <property type="component" value="Unassembled WGS sequence"/>
</dbReference>
<dbReference type="RefSeq" id="WP_123711541.1">
    <property type="nucleotide sequence ID" value="NZ_RKHR01000003.1"/>
</dbReference>
<keyword evidence="1" id="KW-0227">DNA damage</keyword>
<organism evidence="3 4">
    <name type="scientific">Sinobacterium caligoides</name>
    <dbReference type="NCBI Taxonomy" id="933926"/>
    <lineage>
        <taxon>Bacteria</taxon>
        <taxon>Pseudomonadati</taxon>
        <taxon>Pseudomonadota</taxon>
        <taxon>Gammaproteobacteria</taxon>
        <taxon>Cellvibrionales</taxon>
        <taxon>Spongiibacteraceae</taxon>
        <taxon>Sinobacterium</taxon>
    </lineage>
</organism>
<dbReference type="PANTHER" id="PTHR42942:SF1">
    <property type="entry name" value="ALKYLTRANSFERASE-LIKE PROTEIN 1"/>
    <property type="match status" value="1"/>
</dbReference>
<gene>
    <name evidence="3" type="ORF">EDC56_1193</name>
</gene>
<dbReference type="AlphaFoldDB" id="A0A3N2E0T5"/>
<keyword evidence="4" id="KW-1185">Reference proteome</keyword>
<name>A0A3N2E0T5_9GAMM</name>
<dbReference type="InterPro" id="IPR052520">
    <property type="entry name" value="ATL_DNA_repair"/>
</dbReference>
<evidence type="ECO:0000313" key="4">
    <source>
        <dbReference type="Proteomes" id="UP000275394"/>
    </source>
</evidence>
<proteinExistence type="predicted"/>
<sequence>MNTQYRQQILSTVAAIPRGFVSSYGDIARLAGLPNQARLVGYVLKTLPEESRIPWHRVINAQGKISFPCDSLSYHRQRLALEEEGLIVKNNKVQWLKKRWAAQ</sequence>
<dbReference type="Gene3D" id="1.10.10.10">
    <property type="entry name" value="Winged helix-like DNA-binding domain superfamily/Winged helix DNA-binding domain"/>
    <property type="match status" value="1"/>
</dbReference>
<dbReference type="InterPro" id="IPR036217">
    <property type="entry name" value="MethylDNA_cys_MeTrfase_DNAb"/>
</dbReference>
<dbReference type="Pfam" id="PF01035">
    <property type="entry name" value="DNA_binding_1"/>
    <property type="match status" value="1"/>
</dbReference>
<comment type="caution">
    <text evidence="3">The sequence shown here is derived from an EMBL/GenBank/DDBJ whole genome shotgun (WGS) entry which is preliminary data.</text>
</comment>
<dbReference type="CDD" id="cd06445">
    <property type="entry name" value="ATase"/>
    <property type="match status" value="1"/>
</dbReference>
<dbReference type="PANTHER" id="PTHR42942">
    <property type="entry name" value="6-O-METHYLGUANINE DNA METHYLTRANSFERASE"/>
    <property type="match status" value="1"/>
</dbReference>
<dbReference type="SUPFAM" id="SSF46767">
    <property type="entry name" value="Methylated DNA-protein cysteine methyltransferase, C-terminal domain"/>
    <property type="match status" value="1"/>
</dbReference>
<reference evidence="3 4" key="1">
    <citation type="submission" date="2018-11" db="EMBL/GenBank/DDBJ databases">
        <title>Genomic Encyclopedia of Type Strains, Phase IV (KMG-IV): sequencing the most valuable type-strain genomes for metagenomic binning, comparative biology and taxonomic classification.</title>
        <authorList>
            <person name="Goeker M."/>
        </authorList>
    </citation>
    <scope>NUCLEOTIDE SEQUENCE [LARGE SCALE GENOMIC DNA]</scope>
    <source>
        <strain evidence="3 4">DSM 100316</strain>
    </source>
</reference>
<accession>A0A3N2E0T5</accession>